<dbReference type="Pfam" id="PF24041">
    <property type="entry name" value="DUF7350"/>
    <property type="match status" value="1"/>
</dbReference>
<dbReference type="RefSeq" id="WP_336349912.1">
    <property type="nucleotide sequence ID" value="NZ_JAZAQL010000002.1"/>
</dbReference>
<evidence type="ECO:0000259" key="1">
    <source>
        <dbReference type="Pfam" id="PF24041"/>
    </source>
</evidence>
<sequence>MRRRSLLANFARTAGVAAAATGTAATAGCLGTGSDGYEPPARVENPPRGVYRPVAAPRLRTVGVADAGAFRLALAYGPPVRFWEVVGEQTYRRAAEPDDDVHLVALAWDPETGVVLPEVGLTVEVTRDGDLVAQEAVYAMVSQGMGFHYGDNFALDGDGEYAATVAVGGLQGRRTRAFADRFGDPASHTFAFEYARTDRDALDVVRADDPGTRGALPTNPPASMPAAAIPEDPPGSRLGRARTADVTFDVRALTGRSASERVDPDADAPADAAYLAVLAHTPYNDLVLPGMGLRATVEREDGSTTERILDRTLDPALGYHYGASVDGLAAATAVRIETLTPPQVARHEGYETAFLDLDTVRVTAD</sequence>
<evidence type="ECO:0000313" key="2">
    <source>
        <dbReference type="EMBL" id="MFC6952932.1"/>
    </source>
</evidence>
<dbReference type="Gene3D" id="2.60.40.2480">
    <property type="entry name" value="Periplasmic metal-binding protein Tp34-type"/>
    <property type="match status" value="1"/>
</dbReference>
<dbReference type="PROSITE" id="PS51257">
    <property type="entry name" value="PROKAR_LIPOPROTEIN"/>
    <property type="match status" value="1"/>
</dbReference>
<accession>A0ABD5VFS6</accession>
<proteinExistence type="predicted"/>
<name>A0ABD5VFS6_9EURY</name>
<dbReference type="AlphaFoldDB" id="A0ABD5VFS6"/>
<dbReference type="InterPro" id="IPR038482">
    <property type="entry name" value="Tp34-type_sf"/>
</dbReference>
<evidence type="ECO:0000313" key="3">
    <source>
        <dbReference type="Proteomes" id="UP001596395"/>
    </source>
</evidence>
<feature type="domain" description="DUF7350" evidence="1">
    <location>
        <begin position="232"/>
        <end position="363"/>
    </location>
</feature>
<dbReference type="InterPro" id="IPR055774">
    <property type="entry name" value="DUF7350"/>
</dbReference>
<keyword evidence="3" id="KW-1185">Reference proteome</keyword>
<gene>
    <name evidence="2" type="ORF">ACFQGB_08655</name>
</gene>
<organism evidence="2 3">
    <name type="scientific">Halorubellus litoreus</name>
    <dbReference type="NCBI Taxonomy" id="755308"/>
    <lineage>
        <taxon>Archaea</taxon>
        <taxon>Methanobacteriati</taxon>
        <taxon>Methanobacteriota</taxon>
        <taxon>Stenosarchaea group</taxon>
        <taxon>Halobacteria</taxon>
        <taxon>Halobacteriales</taxon>
        <taxon>Halorubellaceae</taxon>
        <taxon>Halorubellus</taxon>
    </lineage>
</organism>
<reference evidence="2 3" key="1">
    <citation type="journal article" date="2019" name="Int. J. Syst. Evol. Microbiol.">
        <title>The Global Catalogue of Microorganisms (GCM) 10K type strain sequencing project: providing services to taxonomists for standard genome sequencing and annotation.</title>
        <authorList>
            <consortium name="The Broad Institute Genomics Platform"/>
            <consortium name="The Broad Institute Genome Sequencing Center for Infectious Disease"/>
            <person name="Wu L."/>
            <person name="Ma J."/>
        </authorList>
    </citation>
    <scope>NUCLEOTIDE SEQUENCE [LARGE SCALE GENOMIC DNA]</scope>
    <source>
        <strain evidence="2 3">GX26</strain>
    </source>
</reference>
<comment type="caution">
    <text evidence="2">The sequence shown here is derived from an EMBL/GenBank/DDBJ whole genome shotgun (WGS) entry which is preliminary data.</text>
</comment>
<dbReference type="EMBL" id="JBHSXN010000002">
    <property type="protein sequence ID" value="MFC6952932.1"/>
    <property type="molecule type" value="Genomic_DNA"/>
</dbReference>
<dbReference type="Proteomes" id="UP001596395">
    <property type="component" value="Unassembled WGS sequence"/>
</dbReference>
<protein>
    <recommendedName>
        <fullName evidence="1">DUF7350 domain-containing protein</fullName>
    </recommendedName>
</protein>